<name>A0A9X1KUJ9_9BACT</name>
<protein>
    <recommendedName>
        <fullName evidence="4">DoxX family membrane protein</fullName>
    </recommendedName>
</protein>
<feature type="transmembrane region" description="Helical" evidence="1">
    <location>
        <begin position="126"/>
        <end position="144"/>
    </location>
</feature>
<dbReference type="PANTHER" id="PTHR36974:SF1">
    <property type="entry name" value="DOXX FAMILY MEMBRANE PROTEIN"/>
    <property type="match status" value="1"/>
</dbReference>
<proteinExistence type="predicted"/>
<keyword evidence="1" id="KW-0812">Transmembrane</keyword>
<comment type="caution">
    <text evidence="2">The sequence shown here is derived from an EMBL/GenBank/DDBJ whole genome shotgun (WGS) entry which is preliminary data.</text>
</comment>
<accession>A0A9X1KUJ9</accession>
<reference evidence="2" key="1">
    <citation type="submission" date="2021-09" db="EMBL/GenBank/DDBJ databases">
        <title>Fulvivirga sp. isolated from coastal sediment.</title>
        <authorList>
            <person name="Yu H."/>
        </authorList>
    </citation>
    <scope>NUCLEOTIDE SEQUENCE</scope>
    <source>
        <strain evidence="2">1062</strain>
    </source>
</reference>
<keyword evidence="3" id="KW-1185">Reference proteome</keyword>
<dbReference type="RefSeq" id="WP_225696707.1">
    <property type="nucleotide sequence ID" value="NZ_JAIXNE010000001.1"/>
</dbReference>
<organism evidence="2 3">
    <name type="scientific">Fulvivirga sedimenti</name>
    <dbReference type="NCBI Taxonomy" id="2879465"/>
    <lineage>
        <taxon>Bacteria</taxon>
        <taxon>Pseudomonadati</taxon>
        <taxon>Bacteroidota</taxon>
        <taxon>Cytophagia</taxon>
        <taxon>Cytophagales</taxon>
        <taxon>Fulvivirgaceae</taxon>
        <taxon>Fulvivirga</taxon>
    </lineage>
</organism>
<evidence type="ECO:0000313" key="3">
    <source>
        <dbReference type="Proteomes" id="UP001139409"/>
    </source>
</evidence>
<feature type="transmembrane region" description="Helical" evidence="1">
    <location>
        <begin position="65"/>
        <end position="83"/>
    </location>
</feature>
<keyword evidence="1" id="KW-0472">Membrane</keyword>
<evidence type="ECO:0000313" key="2">
    <source>
        <dbReference type="EMBL" id="MCA6073593.1"/>
    </source>
</evidence>
<evidence type="ECO:0000256" key="1">
    <source>
        <dbReference type="SAM" id="Phobius"/>
    </source>
</evidence>
<feature type="transmembrane region" description="Helical" evidence="1">
    <location>
        <begin position="28"/>
        <end position="53"/>
    </location>
</feature>
<feature type="transmembrane region" description="Helical" evidence="1">
    <location>
        <begin position="89"/>
        <end position="106"/>
    </location>
</feature>
<dbReference type="EMBL" id="JAIXNE010000001">
    <property type="protein sequence ID" value="MCA6073593.1"/>
    <property type="molecule type" value="Genomic_DNA"/>
</dbReference>
<evidence type="ECO:0008006" key="4">
    <source>
        <dbReference type="Google" id="ProtNLM"/>
    </source>
</evidence>
<gene>
    <name evidence="2" type="ORF">LDX50_01885</name>
</gene>
<dbReference type="Proteomes" id="UP001139409">
    <property type="component" value="Unassembled WGS sequence"/>
</dbReference>
<dbReference type="AlphaFoldDB" id="A0A9X1KUJ9"/>
<sequence length="154" mass="17470">MILLVILVSAFLLSWIAGRLTGKWSLNYSGNLAVAIMLIFTGISHFIYTEGMILMLPHVVPAKKLVIYATGVLEILAAFGLLSPRHRKTTALLLMIFLIIILPANFKGAYDHLDLTTAQYDGRGPAYLWFRVPLQIGFIIWIWYFSFRQLPNEE</sequence>
<dbReference type="PANTHER" id="PTHR36974">
    <property type="entry name" value="MEMBRANE PROTEIN-RELATED"/>
    <property type="match status" value="1"/>
</dbReference>
<keyword evidence="1" id="KW-1133">Transmembrane helix</keyword>